<dbReference type="AlphaFoldDB" id="A0A0A0F248"/>
<feature type="transmembrane region" description="Helical" evidence="1">
    <location>
        <begin position="141"/>
        <end position="161"/>
    </location>
</feature>
<dbReference type="PANTHER" id="PTHR42208">
    <property type="entry name" value="HEAVY METAL TRANSPORTER-RELATED"/>
    <property type="match status" value="1"/>
</dbReference>
<proteinExistence type="predicted"/>
<keyword evidence="1" id="KW-1133">Transmembrane helix</keyword>
<dbReference type="InterPro" id="IPR039447">
    <property type="entry name" value="UreH-like_TM_dom"/>
</dbReference>
<dbReference type="EMBL" id="AVPT01000008">
    <property type="protein sequence ID" value="KGM56844.1"/>
    <property type="molecule type" value="Genomic_DNA"/>
</dbReference>
<feature type="transmembrane region" description="Helical" evidence="1">
    <location>
        <begin position="203"/>
        <end position="222"/>
    </location>
</feature>
<comment type="caution">
    <text evidence="3">The sequence shown here is derived from an EMBL/GenBank/DDBJ whole genome shotgun (WGS) entry which is preliminary data.</text>
</comment>
<dbReference type="Proteomes" id="UP000029989">
    <property type="component" value="Unassembled WGS sequence"/>
</dbReference>
<dbReference type="eggNOG" id="COG2836">
    <property type="taxonomic scope" value="Bacteria"/>
</dbReference>
<name>A0A0A0F248_9GAMM</name>
<dbReference type="RefSeq" id="WP_036209491.1">
    <property type="nucleotide sequence ID" value="NZ_AVPT01000008.1"/>
</dbReference>
<feature type="domain" description="Urease accessory protein UreH-like transmembrane" evidence="2">
    <location>
        <begin position="10"/>
        <end position="213"/>
    </location>
</feature>
<dbReference type="PANTHER" id="PTHR42208:SF1">
    <property type="entry name" value="HEAVY METAL TRANSPORTER"/>
    <property type="match status" value="1"/>
</dbReference>
<evidence type="ECO:0000256" key="1">
    <source>
        <dbReference type="SAM" id="Phobius"/>
    </source>
</evidence>
<evidence type="ECO:0000259" key="2">
    <source>
        <dbReference type="Pfam" id="PF13386"/>
    </source>
</evidence>
<dbReference type="OrthoDB" id="9798690at2"/>
<feature type="transmembrane region" description="Helical" evidence="1">
    <location>
        <begin position="78"/>
        <end position="99"/>
    </location>
</feature>
<sequence>MPIDWLTLGAALLSGVLGGAHCAAMCGGIATGFSAAGGRSGWIAALEPNAGRVLGYTLAGAIAGGLGHGILDIARLDWLAMGLRAAVGVVLVVVALRLLDTRGRLRFLPRPGAGLWRWLQPLQRRLLPADTPARRIGLGMLWGWMPCGLSTTLLAAAWLQADARNGALTMAAFGLGTLPLMLPLTWSGARLGQRLQRRGWRHAAAALVLVAGVLTIASPWLMQVPAVHGWLTALGCLPRTV</sequence>
<accession>A0A0A0F248</accession>
<reference evidence="3 4" key="1">
    <citation type="journal article" date="2015" name="Stand. Genomic Sci.">
        <title>Genomic information of the arsenic-resistant bacterium Lysobacter arseniciresistens type strain ZS79(T) and comparison of Lysobacter draft genomes.</title>
        <authorList>
            <person name="Liu L."/>
            <person name="Zhang S."/>
            <person name="Luo M."/>
            <person name="Wang G."/>
        </authorList>
    </citation>
    <scope>NUCLEOTIDE SEQUENCE [LARGE SCALE GENOMIC DNA]</scope>
    <source>
        <strain evidence="3 4">ZS79</strain>
    </source>
</reference>
<keyword evidence="4" id="KW-1185">Reference proteome</keyword>
<organism evidence="3 4">
    <name type="scientific">Lysobacter arseniciresistens ZS79</name>
    <dbReference type="NCBI Taxonomy" id="913325"/>
    <lineage>
        <taxon>Bacteria</taxon>
        <taxon>Pseudomonadati</taxon>
        <taxon>Pseudomonadota</taxon>
        <taxon>Gammaproteobacteria</taxon>
        <taxon>Lysobacterales</taxon>
        <taxon>Lysobacteraceae</taxon>
        <taxon>Novilysobacter</taxon>
    </lineage>
</organism>
<keyword evidence="1" id="KW-0472">Membrane</keyword>
<dbReference type="STRING" id="913325.N799_13335"/>
<gene>
    <name evidence="3" type="ORF">N799_13335</name>
</gene>
<protein>
    <recommendedName>
        <fullName evidence="2">Urease accessory protein UreH-like transmembrane domain-containing protein</fullName>
    </recommendedName>
</protein>
<evidence type="ECO:0000313" key="3">
    <source>
        <dbReference type="EMBL" id="KGM56844.1"/>
    </source>
</evidence>
<evidence type="ECO:0000313" key="4">
    <source>
        <dbReference type="Proteomes" id="UP000029989"/>
    </source>
</evidence>
<feature type="transmembrane region" description="Helical" evidence="1">
    <location>
        <begin position="167"/>
        <end position="191"/>
    </location>
</feature>
<dbReference type="Pfam" id="PF13386">
    <property type="entry name" value="DsbD_2"/>
    <property type="match status" value="1"/>
</dbReference>
<keyword evidence="1" id="KW-0812">Transmembrane</keyword>